<feature type="domain" description="FAS1" evidence="1">
    <location>
        <begin position="124"/>
        <end position="257"/>
    </location>
</feature>
<organism evidence="2 3">
    <name type="scientific">Diaphorina citri</name>
    <name type="common">Asian citrus psyllid</name>
    <dbReference type="NCBI Taxonomy" id="121845"/>
    <lineage>
        <taxon>Eukaryota</taxon>
        <taxon>Metazoa</taxon>
        <taxon>Ecdysozoa</taxon>
        <taxon>Arthropoda</taxon>
        <taxon>Hexapoda</taxon>
        <taxon>Insecta</taxon>
        <taxon>Pterygota</taxon>
        <taxon>Neoptera</taxon>
        <taxon>Paraneoptera</taxon>
        <taxon>Hemiptera</taxon>
        <taxon>Sternorrhyncha</taxon>
        <taxon>Psylloidea</taxon>
        <taxon>Psyllidae</taxon>
        <taxon>Diaphorininae</taxon>
        <taxon>Diaphorina</taxon>
    </lineage>
</organism>
<accession>A0A3Q0JHS3</accession>
<dbReference type="SUPFAM" id="SSF82153">
    <property type="entry name" value="FAS1 domain"/>
    <property type="match status" value="2"/>
</dbReference>
<feature type="non-terminal residue" evidence="3">
    <location>
        <position position="1"/>
    </location>
</feature>
<feature type="domain" description="FAS1" evidence="1">
    <location>
        <begin position="1"/>
        <end position="112"/>
    </location>
</feature>
<dbReference type="AlphaFoldDB" id="A0A3Q0JHS3"/>
<proteinExistence type="predicted"/>
<protein>
    <submittedName>
        <fullName evidence="3">Transforming growth factor-beta-induced protein ig-h3</fullName>
    </submittedName>
</protein>
<dbReference type="Gene3D" id="2.30.180.10">
    <property type="entry name" value="FAS1 domain"/>
    <property type="match status" value="2"/>
</dbReference>
<reference evidence="3" key="1">
    <citation type="submission" date="2025-08" db="UniProtKB">
        <authorList>
            <consortium name="RefSeq"/>
        </authorList>
    </citation>
    <scope>IDENTIFICATION</scope>
</reference>
<evidence type="ECO:0000259" key="1">
    <source>
        <dbReference type="PROSITE" id="PS50213"/>
    </source>
</evidence>
<dbReference type="InterPro" id="IPR036378">
    <property type="entry name" value="FAS1_dom_sf"/>
</dbReference>
<dbReference type="InterPro" id="IPR050904">
    <property type="entry name" value="Adhesion/Biosynth-related"/>
</dbReference>
<keyword evidence="2" id="KW-1185">Reference proteome</keyword>
<dbReference type="Proteomes" id="UP000079169">
    <property type="component" value="Unplaced"/>
</dbReference>
<dbReference type="GO" id="GO:0050839">
    <property type="term" value="F:cell adhesion molecule binding"/>
    <property type="evidence" value="ECO:0007669"/>
    <property type="project" value="TreeGrafter"/>
</dbReference>
<dbReference type="RefSeq" id="XP_026687949.1">
    <property type="nucleotide sequence ID" value="XM_026832148.1"/>
</dbReference>
<dbReference type="GeneID" id="103521492"/>
<dbReference type="PaxDb" id="121845-A0A3Q0JHS3"/>
<sequence length="324" mass="36294">VSKSVKIHFRLPDKPYTILAPLNNASTQISKDRLESHPRVVKRLLLDHVVLGQKLDLNLGANIKFTTLGGRTVNVRNKKTEGAVGLYANGARVINPGIDVSNGRLVILEDYLFAEDLTDDHSFLQDMTEVLSYLQSGVRVFQHLLARSNVTRLLSQAESYTVFIPTDNAFQKWHPIDYGFYPFSVPEFTENVLTNHFIRGNVRQDLITDGQVLKTLGGLDLVFKKTPDGKLTVNGVELIKGDTPLPKGNIMFLPDVLFVTATIVKNLQEKNKDKETPPPLTYPWKGSKFLSHAFLILERTPGFRHITRFLNMADLADYVPGAGK</sequence>
<dbReference type="InterPro" id="IPR000782">
    <property type="entry name" value="FAS1_domain"/>
</dbReference>
<dbReference type="GO" id="GO:0030198">
    <property type="term" value="P:extracellular matrix organization"/>
    <property type="evidence" value="ECO:0007669"/>
    <property type="project" value="TreeGrafter"/>
</dbReference>
<dbReference type="GO" id="GO:0005615">
    <property type="term" value="C:extracellular space"/>
    <property type="evidence" value="ECO:0007669"/>
    <property type="project" value="TreeGrafter"/>
</dbReference>
<dbReference type="PANTHER" id="PTHR10900:SF124">
    <property type="entry name" value="FI05614P"/>
    <property type="match status" value="1"/>
</dbReference>
<evidence type="ECO:0000313" key="3">
    <source>
        <dbReference type="RefSeq" id="XP_026687949.1"/>
    </source>
</evidence>
<dbReference type="PANTHER" id="PTHR10900">
    <property type="entry name" value="PERIOSTIN-RELATED"/>
    <property type="match status" value="1"/>
</dbReference>
<name>A0A3Q0JHS3_DIACI</name>
<evidence type="ECO:0000313" key="2">
    <source>
        <dbReference type="Proteomes" id="UP000079169"/>
    </source>
</evidence>
<dbReference type="SMART" id="SM00554">
    <property type="entry name" value="FAS1"/>
    <property type="match status" value="2"/>
</dbReference>
<dbReference type="GO" id="GO:0031012">
    <property type="term" value="C:extracellular matrix"/>
    <property type="evidence" value="ECO:0007669"/>
    <property type="project" value="TreeGrafter"/>
</dbReference>
<dbReference type="GO" id="GO:0007155">
    <property type="term" value="P:cell adhesion"/>
    <property type="evidence" value="ECO:0007669"/>
    <property type="project" value="TreeGrafter"/>
</dbReference>
<dbReference type="PROSITE" id="PS50213">
    <property type="entry name" value="FAS1"/>
    <property type="match status" value="2"/>
</dbReference>
<dbReference type="Pfam" id="PF02469">
    <property type="entry name" value="Fasciclin"/>
    <property type="match status" value="2"/>
</dbReference>
<dbReference type="KEGG" id="dci:103521492"/>
<gene>
    <name evidence="3" type="primary">LOC103521492</name>
</gene>